<organism evidence="1 2">
    <name type="scientific">Rubroshorea leprosula</name>
    <dbReference type="NCBI Taxonomy" id="152421"/>
    <lineage>
        <taxon>Eukaryota</taxon>
        <taxon>Viridiplantae</taxon>
        <taxon>Streptophyta</taxon>
        <taxon>Embryophyta</taxon>
        <taxon>Tracheophyta</taxon>
        <taxon>Spermatophyta</taxon>
        <taxon>Magnoliopsida</taxon>
        <taxon>eudicotyledons</taxon>
        <taxon>Gunneridae</taxon>
        <taxon>Pentapetalae</taxon>
        <taxon>rosids</taxon>
        <taxon>malvids</taxon>
        <taxon>Malvales</taxon>
        <taxon>Dipterocarpaceae</taxon>
        <taxon>Rubroshorea</taxon>
    </lineage>
</organism>
<evidence type="ECO:0000313" key="1">
    <source>
        <dbReference type="EMBL" id="GKV11480.1"/>
    </source>
</evidence>
<evidence type="ECO:0000313" key="2">
    <source>
        <dbReference type="Proteomes" id="UP001054252"/>
    </source>
</evidence>
<accession>A0AAV5JHE7</accession>
<reference evidence="1 2" key="1">
    <citation type="journal article" date="2021" name="Commun. Biol.">
        <title>The genome of Shorea leprosula (Dipterocarpaceae) highlights the ecological relevance of drought in aseasonal tropical rainforests.</title>
        <authorList>
            <person name="Ng K.K.S."/>
            <person name="Kobayashi M.J."/>
            <person name="Fawcett J.A."/>
            <person name="Hatakeyama M."/>
            <person name="Paape T."/>
            <person name="Ng C.H."/>
            <person name="Ang C.C."/>
            <person name="Tnah L.H."/>
            <person name="Lee C.T."/>
            <person name="Nishiyama T."/>
            <person name="Sese J."/>
            <person name="O'Brien M.J."/>
            <person name="Copetti D."/>
            <person name="Mohd Noor M.I."/>
            <person name="Ong R.C."/>
            <person name="Putra M."/>
            <person name="Sireger I.Z."/>
            <person name="Indrioko S."/>
            <person name="Kosugi Y."/>
            <person name="Izuno A."/>
            <person name="Isagi Y."/>
            <person name="Lee S.L."/>
            <person name="Shimizu K.K."/>
        </authorList>
    </citation>
    <scope>NUCLEOTIDE SEQUENCE [LARGE SCALE GENOMIC DNA]</scope>
    <source>
        <strain evidence="1">214</strain>
    </source>
</reference>
<dbReference type="Proteomes" id="UP001054252">
    <property type="component" value="Unassembled WGS sequence"/>
</dbReference>
<sequence length="59" mass="6219">MLNLVFLQILGEPVSFPCSLPSASSPPAASVLAGELCRGYCARRGYCSPVTVHTPRANI</sequence>
<proteinExistence type="predicted"/>
<gene>
    <name evidence="1" type="ORF">SLEP1_g22737</name>
</gene>
<keyword evidence="2" id="KW-1185">Reference proteome</keyword>
<comment type="caution">
    <text evidence="1">The sequence shown here is derived from an EMBL/GenBank/DDBJ whole genome shotgun (WGS) entry which is preliminary data.</text>
</comment>
<dbReference type="EMBL" id="BPVZ01000034">
    <property type="protein sequence ID" value="GKV11480.1"/>
    <property type="molecule type" value="Genomic_DNA"/>
</dbReference>
<dbReference type="AlphaFoldDB" id="A0AAV5JHE7"/>
<protein>
    <submittedName>
        <fullName evidence="1">Uncharacterized protein</fullName>
    </submittedName>
</protein>
<name>A0AAV5JHE7_9ROSI</name>